<dbReference type="SMART" id="SM00829">
    <property type="entry name" value="PKS_ER"/>
    <property type="match status" value="1"/>
</dbReference>
<keyword evidence="2" id="KW-0560">Oxidoreductase</keyword>
<accession>A0A5B2WSB0</accession>
<evidence type="ECO:0000313" key="5">
    <source>
        <dbReference type="Proteomes" id="UP000323454"/>
    </source>
</evidence>
<dbReference type="InterPro" id="IPR013154">
    <property type="entry name" value="ADH-like_N"/>
</dbReference>
<gene>
    <name evidence="4" type="ORF">F0L68_34295</name>
</gene>
<evidence type="ECO:0000256" key="1">
    <source>
        <dbReference type="ARBA" id="ARBA00022857"/>
    </source>
</evidence>
<feature type="domain" description="Enoyl reductase (ER)" evidence="3">
    <location>
        <begin position="13"/>
        <end position="308"/>
    </location>
</feature>
<dbReference type="SUPFAM" id="SSF50129">
    <property type="entry name" value="GroES-like"/>
    <property type="match status" value="1"/>
</dbReference>
<proteinExistence type="predicted"/>
<dbReference type="Pfam" id="PF00107">
    <property type="entry name" value="ADH_zinc_N"/>
    <property type="match status" value="1"/>
</dbReference>
<sequence>MATRKVTALVRAANRDSVEFRQVPAPEPAAGQVVVRVRAVSVNRGELHRIDDPANGGWRPGWDLAGEVVAGHRDTTEFTVGTRVFGMCQGGSWTQELAVAESSLAAIPDTVSWQQAAALPAAGLTALRTLRMAGPLAGRAVLVVGASGGVGRFAVQLARRAGAEVTAVAGGPERAAGLAALGAARVVTDLAELRPGFDLVLESAGGESLTAALSLVGHRGLVVSYGNSSRRDTVLSINDFYPKQARLHGFYLLDGIVEEPPAADLAELAGLCAAGELSVEVGAEADWADVTTVLNLLRTRRVAGKAVLLVGSAPRGPDG</sequence>
<dbReference type="GO" id="GO:0016651">
    <property type="term" value="F:oxidoreductase activity, acting on NAD(P)H"/>
    <property type="evidence" value="ECO:0007669"/>
    <property type="project" value="TreeGrafter"/>
</dbReference>
<dbReference type="Pfam" id="PF08240">
    <property type="entry name" value="ADH_N"/>
    <property type="match status" value="1"/>
</dbReference>
<keyword evidence="1" id="KW-0521">NADP</keyword>
<keyword evidence="5" id="KW-1185">Reference proteome</keyword>
<evidence type="ECO:0000256" key="2">
    <source>
        <dbReference type="ARBA" id="ARBA00023002"/>
    </source>
</evidence>
<dbReference type="SUPFAM" id="SSF51735">
    <property type="entry name" value="NAD(P)-binding Rossmann-fold domains"/>
    <property type="match status" value="1"/>
</dbReference>
<dbReference type="GO" id="GO:0070402">
    <property type="term" value="F:NADPH binding"/>
    <property type="evidence" value="ECO:0007669"/>
    <property type="project" value="TreeGrafter"/>
</dbReference>
<reference evidence="4 5" key="1">
    <citation type="submission" date="2019-09" db="EMBL/GenBank/DDBJ databases">
        <title>Goodfellowia gen. nov., a new genus of the Pseudonocardineae related to Actinoalloteichus, containing Goodfellowia coeruleoviolacea gen. nov., comb. nov. gen. nov., comb. nov.</title>
        <authorList>
            <person name="Labeda D."/>
        </authorList>
    </citation>
    <scope>NUCLEOTIDE SEQUENCE [LARGE SCALE GENOMIC DNA]</scope>
    <source>
        <strain evidence="4 5">AN110305</strain>
    </source>
</reference>
<dbReference type="EMBL" id="VUOB01000072">
    <property type="protein sequence ID" value="KAA2252837.1"/>
    <property type="molecule type" value="Genomic_DNA"/>
</dbReference>
<dbReference type="PANTHER" id="PTHR48106">
    <property type="entry name" value="QUINONE OXIDOREDUCTASE PIG3-RELATED"/>
    <property type="match status" value="1"/>
</dbReference>
<dbReference type="InterPro" id="IPR011032">
    <property type="entry name" value="GroES-like_sf"/>
</dbReference>
<dbReference type="Proteomes" id="UP000323454">
    <property type="component" value="Unassembled WGS sequence"/>
</dbReference>
<dbReference type="InterPro" id="IPR020843">
    <property type="entry name" value="ER"/>
</dbReference>
<dbReference type="OrthoDB" id="3813297at2"/>
<dbReference type="InterPro" id="IPR013149">
    <property type="entry name" value="ADH-like_C"/>
</dbReference>
<dbReference type="Gene3D" id="3.90.180.10">
    <property type="entry name" value="Medium-chain alcohol dehydrogenases, catalytic domain"/>
    <property type="match status" value="1"/>
</dbReference>
<reference evidence="4 5" key="2">
    <citation type="submission" date="2019-09" db="EMBL/GenBank/DDBJ databases">
        <authorList>
            <person name="Jin C."/>
        </authorList>
    </citation>
    <scope>NUCLEOTIDE SEQUENCE [LARGE SCALE GENOMIC DNA]</scope>
    <source>
        <strain evidence="4 5">AN110305</strain>
    </source>
</reference>
<evidence type="ECO:0000313" key="4">
    <source>
        <dbReference type="EMBL" id="KAA2252837.1"/>
    </source>
</evidence>
<dbReference type="InterPro" id="IPR036291">
    <property type="entry name" value="NAD(P)-bd_dom_sf"/>
</dbReference>
<name>A0A5B2WSB0_9PSEU</name>
<dbReference type="AlphaFoldDB" id="A0A5B2WSB0"/>
<dbReference type="Gene3D" id="3.40.50.720">
    <property type="entry name" value="NAD(P)-binding Rossmann-like Domain"/>
    <property type="match status" value="1"/>
</dbReference>
<organism evidence="4 5">
    <name type="scientific">Solihabitans fulvus</name>
    <dbReference type="NCBI Taxonomy" id="1892852"/>
    <lineage>
        <taxon>Bacteria</taxon>
        <taxon>Bacillati</taxon>
        <taxon>Actinomycetota</taxon>
        <taxon>Actinomycetes</taxon>
        <taxon>Pseudonocardiales</taxon>
        <taxon>Pseudonocardiaceae</taxon>
        <taxon>Solihabitans</taxon>
    </lineage>
</organism>
<comment type="caution">
    <text evidence="4">The sequence shown here is derived from an EMBL/GenBank/DDBJ whole genome shotgun (WGS) entry which is preliminary data.</text>
</comment>
<protein>
    <submittedName>
        <fullName evidence="4">Zinc-binding dehydrogenase</fullName>
    </submittedName>
</protein>
<dbReference type="RefSeq" id="WP_149854047.1">
    <property type="nucleotide sequence ID" value="NZ_VUOB01000072.1"/>
</dbReference>
<evidence type="ECO:0000259" key="3">
    <source>
        <dbReference type="SMART" id="SM00829"/>
    </source>
</evidence>